<dbReference type="Pfam" id="PF12483">
    <property type="entry name" value="GIDE"/>
    <property type="match status" value="2"/>
</dbReference>
<organism evidence="21 22">
    <name type="scientific">Apostasia shenzhenica</name>
    <dbReference type="NCBI Taxonomy" id="1088818"/>
    <lineage>
        <taxon>Eukaryota</taxon>
        <taxon>Viridiplantae</taxon>
        <taxon>Streptophyta</taxon>
        <taxon>Embryophyta</taxon>
        <taxon>Tracheophyta</taxon>
        <taxon>Spermatophyta</taxon>
        <taxon>Magnoliopsida</taxon>
        <taxon>Liliopsida</taxon>
        <taxon>Asparagales</taxon>
        <taxon>Orchidaceae</taxon>
        <taxon>Apostasioideae</taxon>
        <taxon>Apostasia</taxon>
    </lineage>
</organism>
<evidence type="ECO:0000256" key="7">
    <source>
        <dbReference type="ARBA" id="ARBA00022723"/>
    </source>
</evidence>
<dbReference type="InterPro" id="IPR001907">
    <property type="entry name" value="ClpP"/>
</dbReference>
<dbReference type="Gene3D" id="3.90.226.10">
    <property type="entry name" value="2-enoyl-CoA Hydratase, Chain A, domain 1"/>
    <property type="match status" value="1"/>
</dbReference>
<evidence type="ECO:0000313" key="22">
    <source>
        <dbReference type="Proteomes" id="UP000236161"/>
    </source>
</evidence>
<keyword evidence="10" id="KW-0378">Hydrolase</keyword>
<evidence type="ECO:0000256" key="13">
    <source>
        <dbReference type="ARBA" id="ARBA00022989"/>
    </source>
</evidence>
<dbReference type="PROSITE" id="PS00382">
    <property type="entry name" value="CLP_PROTEASE_HIS"/>
    <property type="match status" value="1"/>
</dbReference>
<evidence type="ECO:0000256" key="16">
    <source>
        <dbReference type="PROSITE-ProRule" id="PRU00175"/>
    </source>
</evidence>
<name>A0A2I0B867_9ASPA</name>
<comment type="catalytic activity">
    <reaction evidence="15 17">
        <text>Hydrolysis of proteins to small peptides in the presence of ATP and magnesium. alpha-casein is the usual test substrate. In the absence of ATP, only oligopeptides shorter than five residues are hydrolyzed (such as succinyl-Leu-Tyr-|-NHMec, and Leu-Tyr-Leu-|-Tyr-Trp, in which cleavage of the -Tyr-|-Leu- and -Tyr-|-Trp bonds also occurs).</text>
        <dbReference type="EC" id="3.4.21.92"/>
    </reaction>
</comment>
<keyword evidence="5" id="KW-0808">Transferase</keyword>
<dbReference type="STRING" id="1088818.A0A2I0B867"/>
<evidence type="ECO:0000256" key="8">
    <source>
        <dbReference type="ARBA" id="ARBA00022771"/>
    </source>
</evidence>
<dbReference type="InterPro" id="IPR029045">
    <property type="entry name" value="ClpP/crotonase-like_dom_sf"/>
</dbReference>
<keyword evidence="12" id="KW-0862">Zinc</keyword>
<keyword evidence="9" id="KW-0833">Ubl conjugation pathway</keyword>
<accession>A0A2I0B867</accession>
<evidence type="ECO:0000256" key="4">
    <source>
        <dbReference type="ARBA" id="ARBA00022670"/>
    </source>
</evidence>
<dbReference type="SUPFAM" id="SSF57850">
    <property type="entry name" value="RING/U-box"/>
    <property type="match status" value="1"/>
</dbReference>
<feature type="active site" evidence="17">
    <location>
        <position position="656"/>
    </location>
</feature>
<evidence type="ECO:0000256" key="17">
    <source>
        <dbReference type="PROSITE-ProRule" id="PRU10086"/>
    </source>
</evidence>
<feature type="domain" description="RING-type" evidence="20">
    <location>
        <begin position="346"/>
        <end position="386"/>
    </location>
</feature>
<evidence type="ECO:0000256" key="9">
    <source>
        <dbReference type="ARBA" id="ARBA00022786"/>
    </source>
</evidence>
<dbReference type="HAMAP" id="MF_00444">
    <property type="entry name" value="ClpP"/>
    <property type="match status" value="1"/>
</dbReference>
<gene>
    <name evidence="21" type="primary">CLPP4</name>
    <name evidence="21" type="ORF">AXF42_Ash005005</name>
</gene>
<keyword evidence="13 19" id="KW-1133">Transmembrane helix</keyword>
<dbReference type="GO" id="GO:0009840">
    <property type="term" value="C:chloroplastic endopeptidase Clp complex"/>
    <property type="evidence" value="ECO:0007669"/>
    <property type="project" value="UniProtKB-ARBA"/>
</dbReference>
<feature type="transmembrane region" description="Helical" evidence="19">
    <location>
        <begin position="276"/>
        <end position="297"/>
    </location>
</feature>
<dbReference type="CDD" id="cd23145">
    <property type="entry name" value="RING-HC_SPL2-like"/>
    <property type="match status" value="1"/>
</dbReference>
<evidence type="ECO:0000256" key="15">
    <source>
        <dbReference type="ARBA" id="ARBA00034021"/>
    </source>
</evidence>
<evidence type="ECO:0000256" key="6">
    <source>
        <dbReference type="ARBA" id="ARBA00022692"/>
    </source>
</evidence>
<dbReference type="GO" id="GO:0009534">
    <property type="term" value="C:chloroplast thylakoid"/>
    <property type="evidence" value="ECO:0007669"/>
    <property type="project" value="UniProtKB-ARBA"/>
</dbReference>
<dbReference type="InterPro" id="IPR013083">
    <property type="entry name" value="Znf_RING/FYVE/PHD"/>
</dbReference>
<dbReference type="AlphaFoldDB" id="A0A2I0B867"/>
<comment type="similarity">
    <text evidence="3">Belongs to the peptidase S14 family.</text>
</comment>
<dbReference type="OrthoDB" id="2017408at2759"/>
<feature type="compositionally biased region" description="Acidic residues" evidence="18">
    <location>
        <begin position="322"/>
        <end position="335"/>
    </location>
</feature>
<dbReference type="GO" id="GO:0016020">
    <property type="term" value="C:membrane"/>
    <property type="evidence" value="ECO:0007669"/>
    <property type="project" value="UniProtKB-SubCell"/>
</dbReference>
<dbReference type="SUPFAM" id="SSF52096">
    <property type="entry name" value="ClpP/crotonase"/>
    <property type="match status" value="1"/>
</dbReference>
<dbReference type="InterPro" id="IPR033135">
    <property type="entry name" value="ClpP_His_AS"/>
</dbReference>
<keyword evidence="22" id="KW-1185">Reference proteome</keyword>
<proteinExistence type="inferred from homology"/>
<dbReference type="Pfam" id="PF13920">
    <property type="entry name" value="zf-C3HC4_3"/>
    <property type="match status" value="1"/>
</dbReference>
<sequence>MSSRDSAAAAAIARVAVACDGAILGVALAVCAATSWVKYFASSSSLDRIRGAPSARISDLRSILQSSSGDGDGQDDCRLVVVRGQVLPKAPAESTWPASKGFGTLISQGSDERAVIVLRTQTVPFILMEGSHWPYSDYVHINLDESTHPLPLTTVYHQLRPIQPTPYTFFQAIFGNGYPVRCHISNGPVCCMAVAIWPYPDLLPFWTFLEPLLVICKVAILDEEKILPVGKELTAVGFCRMQNGGLEMKSCSDLPYFLSGMTKDEIEADLATNNRILFWSGIFLGTLSIGVLGYTIVRNWRRWKEWRQRRNQSQDPHQTAEIAEEQSFDSESGDAYDGDVPEGQLCVVCLMRQKRSAFIPCGHLVCCAQCAMYVQHSVSPKCPVCSEYARGSPSRGTFPVRPPSQHAATRSRHDISSLCAATSSVKSRWISGGDTSSSLRSTSSASMASISPVSAPLKFCVLPSSSLSPKTLSLWHLPFKPCPFRVHPPFSSSHMPSPIKSVSYDGGGVTSGLGFGFSTYAYASSSFSASSSPLFVAPPQTPATAMRGAESDVMGLLLRERIVFLGSSIDDFLADAIISQLLLLDAQDPIRDIRLFINSPGGSLSATMAIYDVVQLIRADVSTVALGIAASTSSVILGGGTKGKRLAMPNTRIMLHQPLGGASGQAIDVEIQAREIMHNKDNVTRIISGFTGRSFEQVQKDIDRDRYMSPIEAVEYGIIDGVIDRDSIIQLMPVPERVKPKYNYEEISKDPKKFLTPDIPDDEIY</sequence>
<evidence type="ECO:0000313" key="21">
    <source>
        <dbReference type="EMBL" id="PKA63993.1"/>
    </source>
</evidence>
<comment type="catalytic activity">
    <reaction evidence="1">
        <text>S-ubiquitinyl-[E2 ubiquitin-conjugating enzyme]-L-cysteine + [acceptor protein]-L-lysine = [E2 ubiquitin-conjugating enzyme]-L-cysteine + N(6)-ubiquitinyl-[acceptor protein]-L-lysine.</text>
        <dbReference type="EC" id="2.3.2.27"/>
    </reaction>
</comment>
<dbReference type="EMBL" id="KZ451906">
    <property type="protein sequence ID" value="PKA63993.1"/>
    <property type="molecule type" value="Genomic_DNA"/>
</dbReference>
<dbReference type="GO" id="GO:0008270">
    <property type="term" value="F:zinc ion binding"/>
    <property type="evidence" value="ECO:0007669"/>
    <property type="project" value="UniProtKB-KW"/>
</dbReference>
<protein>
    <recommendedName>
        <fullName evidence="17">Endopeptidase Clp</fullName>
        <ecNumber evidence="17">3.4.21.92</ecNumber>
    </recommendedName>
</protein>
<evidence type="ECO:0000256" key="11">
    <source>
        <dbReference type="ARBA" id="ARBA00022825"/>
    </source>
</evidence>
<keyword evidence="4 21" id="KW-0645">Protease</keyword>
<evidence type="ECO:0000256" key="10">
    <source>
        <dbReference type="ARBA" id="ARBA00022801"/>
    </source>
</evidence>
<dbReference type="PANTHER" id="PTHR47355">
    <property type="entry name" value="E3 UBIQUITIN-PROTEIN LIGASE SPL2"/>
    <property type="match status" value="1"/>
</dbReference>
<dbReference type="GO" id="GO:0004252">
    <property type="term" value="F:serine-type endopeptidase activity"/>
    <property type="evidence" value="ECO:0007669"/>
    <property type="project" value="UniProtKB-EC"/>
</dbReference>
<dbReference type="InterPro" id="IPR001841">
    <property type="entry name" value="Znf_RING"/>
</dbReference>
<evidence type="ECO:0000256" key="14">
    <source>
        <dbReference type="ARBA" id="ARBA00023136"/>
    </source>
</evidence>
<keyword evidence="6 19" id="KW-0812">Transmembrane</keyword>
<evidence type="ECO:0000256" key="1">
    <source>
        <dbReference type="ARBA" id="ARBA00000900"/>
    </source>
</evidence>
<dbReference type="GO" id="GO:0006508">
    <property type="term" value="P:proteolysis"/>
    <property type="evidence" value="ECO:0007669"/>
    <property type="project" value="UniProtKB-KW"/>
</dbReference>
<dbReference type="Proteomes" id="UP000236161">
    <property type="component" value="Unassembled WGS sequence"/>
</dbReference>
<keyword evidence="14 19" id="KW-0472">Membrane</keyword>
<evidence type="ECO:0000256" key="2">
    <source>
        <dbReference type="ARBA" id="ARBA00004141"/>
    </source>
</evidence>
<evidence type="ECO:0000256" key="12">
    <source>
        <dbReference type="ARBA" id="ARBA00022833"/>
    </source>
</evidence>
<dbReference type="Pfam" id="PF00574">
    <property type="entry name" value="CLP_protease"/>
    <property type="match status" value="1"/>
</dbReference>
<dbReference type="Gene3D" id="3.30.40.10">
    <property type="entry name" value="Zinc/RING finger domain, C3HC4 (zinc finger)"/>
    <property type="match status" value="1"/>
</dbReference>
<dbReference type="PANTHER" id="PTHR47355:SF1">
    <property type="entry name" value="E3 UBIQUITIN-PROTEIN LIGASE SPL2"/>
    <property type="match status" value="1"/>
</dbReference>
<dbReference type="InterPro" id="IPR022170">
    <property type="entry name" value="MUL1-like"/>
</dbReference>
<evidence type="ECO:0000256" key="3">
    <source>
        <dbReference type="ARBA" id="ARBA00007039"/>
    </source>
</evidence>
<dbReference type="GO" id="GO:0061630">
    <property type="term" value="F:ubiquitin protein ligase activity"/>
    <property type="evidence" value="ECO:0007669"/>
    <property type="project" value="UniProtKB-EC"/>
</dbReference>
<evidence type="ECO:0000259" key="20">
    <source>
        <dbReference type="PROSITE" id="PS50089"/>
    </source>
</evidence>
<dbReference type="PROSITE" id="PS50089">
    <property type="entry name" value="ZF_RING_2"/>
    <property type="match status" value="1"/>
</dbReference>
<feature type="region of interest" description="Disordered" evidence="18">
    <location>
        <begin position="309"/>
        <end position="335"/>
    </location>
</feature>
<dbReference type="InterPro" id="IPR023562">
    <property type="entry name" value="ClpP/TepA"/>
</dbReference>
<dbReference type="CDD" id="cd07017">
    <property type="entry name" value="S14_ClpP_2"/>
    <property type="match status" value="1"/>
</dbReference>
<dbReference type="PRINTS" id="PR00127">
    <property type="entry name" value="CLPPROTEASEP"/>
</dbReference>
<evidence type="ECO:0000256" key="18">
    <source>
        <dbReference type="SAM" id="MobiDB-lite"/>
    </source>
</evidence>
<keyword evidence="11" id="KW-0720">Serine protease</keyword>
<dbReference type="EC" id="3.4.21.92" evidence="17"/>
<comment type="subcellular location">
    <subcellularLocation>
        <location evidence="2">Membrane</location>
        <topology evidence="2">Multi-pass membrane protein</topology>
    </subcellularLocation>
</comment>
<keyword evidence="7" id="KW-0479">Metal-binding</keyword>
<evidence type="ECO:0000256" key="5">
    <source>
        <dbReference type="ARBA" id="ARBA00022679"/>
    </source>
</evidence>
<keyword evidence="8 16" id="KW-0863">Zinc-finger</keyword>
<reference evidence="21 22" key="1">
    <citation type="journal article" date="2017" name="Nature">
        <title>The Apostasia genome and the evolution of orchids.</title>
        <authorList>
            <person name="Zhang G.Q."/>
            <person name="Liu K.W."/>
            <person name="Li Z."/>
            <person name="Lohaus R."/>
            <person name="Hsiao Y.Y."/>
            <person name="Niu S.C."/>
            <person name="Wang J.Y."/>
            <person name="Lin Y.C."/>
            <person name="Xu Q."/>
            <person name="Chen L.J."/>
            <person name="Yoshida K."/>
            <person name="Fujiwara S."/>
            <person name="Wang Z.W."/>
            <person name="Zhang Y.Q."/>
            <person name="Mitsuda N."/>
            <person name="Wang M."/>
            <person name="Liu G.H."/>
            <person name="Pecoraro L."/>
            <person name="Huang H.X."/>
            <person name="Xiao X.J."/>
            <person name="Lin M."/>
            <person name="Wu X.Y."/>
            <person name="Wu W.L."/>
            <person name="Chen Y.Y."/>
            <person name="Chang S.B."/>
            <person name="Sakamoto S."/>
            <person name="Ohme-Takagi M."/>
            <person name="Yagi M."/>
            <person name="Zeng S.J."/>
            <person name="Shen C.Y."/>
            <person name="Yeh C.M."/>
            <person name="Luo Y.B."/>
            <person name="Tsai W.C."/>
            <person name="Van de Peer Y."/>
            <person name="Liu Z.J."/>
        </authorList>
    </citation>
    <scope>NUCLEOTIDE SEQUENCE [LARGE SCALE GENOMIC DNA]</scope>
    <source>
        <strain evidence="22">cv. Shenzhen</strain>
        <tissue evidence="21">Stem</tissue>
    </source>
</reference>
<evidence type="ECO:0000256" key="19">
    <source>
        <dbReference type="SAM" id="Phobius"/>
    </source>
</evidence>
<dbReference type="GO" id="GO:0016567">
    <property type="term" value="P:protein ubiquitination"/>
    <property type="evidence" value="ECO:0007669"/>
    <property type="project" value="InterPro"/>
</dbReference>
<dbReference type="FunFam" id="3.90.226.10:FF:000001">
    <property type="entry name" value="ATP-dependent Clp protease proteolytic subunit"/>
    <property type="match status" value="1"/>
</dbReference>
<dbReference type="InterPro" id="IPR044247">
    <property type="entry name" value="SPL2-like"/>
</dbReference>
<dbReference type="GO" id="GO:0004176">
    <property type="term" value="F:ATP-dependent peptidase activity"/>
    <property type="evidence" value="ECO:0007669"/>
    <property type="project" value="InterPro"/>
</dbReference>